<sequence length="137" mass="14731">MPCPCPPSRPASAPTPACRPAVRGFCPTRRCSYGKDGDLAGADKESQEVSMLALHLLQSALVHVNTLLIQEVLADPKWADRLTDADQRALSPLFWTHVNPYGRFELGTNSRLDLDLSVRATVPGPRTPSGEAAVAPT</sequence>
<gene>
    <name evidence="2" type="ORF">DTL70_09205</name>
</gene>
<feature type="domain" description="Tn3 transposase DDE" evidence="1">
    <location>
        <begin position="29"/>
        <end position="104"/>
    </location>
</feature>
<dbReference type="Proteomes" id="UP000252914">
    <property type="component" value="Unassembled WGS sequence"/>
</dbReference>
<dbReference type="GO" id="GO:0004803">
    <property type="term" value="F:transposase activity"/>
    <property type="evidence" value="ECO:0007669"/>
    <property type="project" value="InterPro"/>
</dbReference>
<protein>
    <recommendedName>
        <fullName evidence="1">Tn3 transposase DDE domain-containing protein</fullName>
    </recommendedName>
</protein>
<proteinExistence type="predicted"/>
<evidence type="ECO:0000313" key="2">
    <source>
        <dbReference type="EMBL" id="RCG25548.1"/>
    </source>
</evidence>
<reference evidence="2 3" key="1">
    <citation type="submission" date="2018-06" db="EMBL/GenBank/DDBJ databases">
        <title>Streptomyces reniochalinae sp. nov. and Streptomyces diacarnus sp. nov. from marine sponges.</title>
        <authorList>
            <person name="Li L."/>
        </authorList>
    </citation>
    <scope>NUCLEOTIDE SEQUENCE [LARGE SCALE GENOMIC DNA]</scope>
    <source>
        <strain evidence="2 3">LHW51701</strain>
    </source>
</reference>
<name>A0A367F5A0_9ACTN</name>
<comment type="caution">
    <text evidence="2">The sequence shown here is derived from an EMBL/GenBank/DDBJ whole genome shotgun (WGS) entry which is preliminary data.</text>
</comment>
<accession>A0A367F5A0</accession>
<keyword evidence="3" id="KW-1185">Reference proteome</keyword>
<evidence type="ECO:0000259" key="1">
    <source>
        <dbReference type="Pfam" id="PF01526"/>
    </source>
</evidence>
<dbReference type="RefSeq" id="WP_114021376.1">
    <property type="nucleotide sequence ID" value="NZ_QOIN01000036.1"/>
</dbReference>
<evidence type="ECO:0000313" key="3">
    <source>
        <dbReference type="Proteomes" id="UP000252914"/>
    </source>
</evidence>
<dbReference type="AlphaFoldDB" id="A0A367F5A0"/>
<dbReference type="InterPro" id="IPR002513">
    <property type="entry name" value="Tn3_Tnp_DDE_dom"/>
</dbReference>
<dbReference type="GO" id="GO:0006313">
    <property type="term" value="P:DNA transposition"/>
    <property type="evidence" value="ECO:0007669"/>
    <property type="project" value="InterPro"/>
</dbReference>
<dbReference type="EMBL" id="QOIN01000036">
    <property type="protein sequence ID" value="RCG25548.1"/>
    <property type="molecule type" value="Genomic_DNA"/>
</dbReference>
<dbReference type="Pfam" id="PF01526">
    <property type="entry name" value="DDE_Tnp_Tn3"/>
    <property type="match status" value="1"/>
</dbReference>
<organism evidence="2 3">
    <name type="scientific">Streptomyces diacarni</name>
    <dbReference type="NCBI Taxonomy" id="2800381"/>
    <lineage>
        <taxon>Bacteria</taxon>
        <taxon>Bacillati</taxon>
        <taxon>Actinomycetota</taxon>
        <taxon>Actinomycetes</taxon>
        <taxon>Kitasatosporales</taxon>
        <taxon>Streptomycetaceae</taxon>
        <taxon>Streptomyces</taxon>
    </lineage>
</organism>